<dbReference type="Proteomes" id="UP000319483">
    <property type="component" value="Unassembled WGS sequence"/>
</dbReference>
<reference evidence="1 2" key="1">
    <citation type="submission" date="2019-07" db="EMBL/GenBank/DDBJ databases">
        <title>Gilliamella genomes.</title>
        <authorList>
            <person name="Zheng H."/>
        </authorList>
    </citation>
    <scope>NUCLEOTIDE SEQUENCE [LARGE SCALE GENOMIC DNA]</scope>
    <source>
        <strain evidence="1 2">W8127</strain>
    </source>
</reference>
<proteinExistence type="predicted"/>
<dbReference type="AlphaFoldDB" id="A0A556SCE3"/>
<name>A0A556SCE3_9GAMM</name>
<organism evidence="1 2">
    <name type="scientific">Gilliamella apicola</name>
    <dbReference type="NCBI Taxonomy" id="1196095"/>
    <lineage>
        <taxon>Bacteria</taxon>
        <taxon>Pseudomonadati</taxon>
        <taxon>Pseudomonadota</taxon>
        <taxon>Gammaproteobacteria</taxon>
        <taxon>Orbales</taxon>
        <taxon>Orbaceae</taxon>
        <taxon>Gilliamella</taxon>
    </lineage>
</organism>
<dbReference type="EMBL" id="VMHM01000008">
    <property type="protein sequence ID" value="TSJ98817.1"/>
    <property type="molecule type" value="Genomic_DNA"/>
</dbReference>
<gene>
    <name evidence="1" type="ORF">FPQ15_06565</name>
</gene>
<comment type="caution">
    <text evidence="1">The sequence shown here is derived from an EMBL/GenBank/DDBJ whole genome shotgun (WGS) entry which is preliminary data.</text>
</comment>
<protein>
    <submittedName>
        <fullName evidence="1">Uncharacterized protein</fullName>
    </submittedName>
</protein>
<dbReference type="RefSeq" id="WP_144091877.1">
    <property type="nucleotide sequence ID" value="NZ_VMHM01000008.1"/>
</dbReference>
<evidence type="ECO:0000313" key="1">
    <source>
        <dbReference type="EMBL" id="TSJ98817.1"/>
    </source>
</evidence>
<accession>A0A556SCE3</accession>
<evidence type="ECO:0000313" key="2">
    <source>
        <dbReference type="Proteomes" id="UP000319483"/>
    </source>
</evidence>
<sequence>METAHLLSQDRVFDIHFQCHYHYFFLAITRFQVLFY</sequence>